<proteinExistence type="predicted"/>
<name>A0ABQ8ALA0_BRANA</name>
<gene>
    <name evidence="1" type="ORF">HID58_055446</name>
</gene>
<protein>
    <submittedName>
        <fullName evidence="1">Uncharacterized protein</fullName>
    </submittedName>
</protein>
<evidence type="ECO:0000313" key="2">
    <source>
        <dbReference type="Proteomes" id="UP000824890"/>
    </source>
</evidence>
<reference evidence="1 2" key="1">
    <citation type="submission" date="2021-05" db="EMBL/GenBank/DDBJ databases">
        <title>Genome Assembly of Synthetic Allotetraploid Brassica napus Reveals Homoeologous Exchanges between Subgenomes.</title>
        <authorList>
            <person name="Davis J.T."/>
        </authorList>
    </citation>
    <scope>NUCLEOTIDE SEQUENCE [LARGE SCALE GENOMIC DNA]</scope>
    <source>
        <strain evidence="2">cv. Da-Ae</strain>
        <tissue evidence="1">Seedling</tissue>
    </source>
</reference>
<dbReference type="Proteomes" id="UP000824890">
    <property type="component" value="Unassembled WGS sequence"/>
</dbReference>
<keyword evidence="2" id="KW-1185">Reference proteome</keyword>
<organism evidence="1 2">
    <name type="scientific">Brassica napus</name>
    <name type="common">Rape</name>
    <dbReference type="NCBI Taxonomy" id="3708"/>
    <lineage>
        <taxon>Eukaryota</taxon>
        <taxon>Viridiplantae</taxon>
        <taxon>Streptophyta</taxon>
        <taxon>Embryophyta</taxon>
        <taxon>Tracheophyta</taxon>
        <taxon>Spermatophyta</taxon>
        <taxon>Magnoliopsida</taxon>
        <taxon>eudicotyledons</taxon>
        <taxon>Gunneridae</taxon>
        <taxon>Pentapetalae</taxon>
        <taxon>rosids</taxon>
        <taxon>malvids</taxon>
        <taxon>Brassicales</taxon>
        <taxon>Brassicaceae</taxon>
        <taxon>Brassiceae</taxon>
        <taxon>Brassica</taxon>
    </lineage>
</organism>
<comment type="caution">
    <text evidence="1">The sequence shown here is derived from an EMBL/GenBank/DDBJ whole genome shotgun (WGS) entry which is preliminary data.</text>
</comment>
<feature type="non-terminal residue" evidence="1">
    <location>
        <position position="1"/>
    </location>
</feature>
<dbReference type="EMBL" id="JAGKQM010000013">
    <property type="protein sequence ID" value="KAH0893017.1"/>
    <property type="molecule type" value="Genomic_DNA"/>
</dbReference>
<evidence type="ECO:0000313" key="1">
    <source>
        <dbReference type="EMBL" id="KAH0893017.1"/>
    </source>
</evidence>
<sequence>QKNENHLFKWVDESLLDEMRRVDVDLKKTVEEEVRMQKNSIELGCLGSILWLFEKLSIQE</sequence>
<accession>A0ABQ8ALA0</accession>